<dbReference type="Pfam" id="PF08241">
    <property type="entry name" value="Methyltransf_11"/>
    <property type="match status" value="1"/>
</dbReference>
<dbReference type="InterPro" id="IPR050447">
    <property type="entry name" value="Erg6_SMT_methyltransf"/>
</dbReference>
<feature type="domain" description="Methyltransferase type 11" evidence="2">
    <location>
        <begin position="40"/>
        <end position="137"/>
    </location>
</feature>
<keyword evidence="1 3" id="KW-0808">Transferase</keyword>
<dbReference type="CDD" id="cd02440">
    <property type="entry name" value="AdoMet_MTases"/>
    <property type="match status" value="1"/>
</dbReference>
<dbReference type="InterPro" id="IPR029063">
    <property type="entry name" value="SAM-dependent_MTases_sf"/>
</dbReference>
<protein>
    <submittedName>
        <fullName evidence="3">Methyltransferase type 11</fullName>
    </submittedName>
</protein>
<reference evidence="3" key="1">
    <citation type="submission" date="2009-01" db="EMBL/GenBank/DDBJ databases">
        <title>Complete sequence of chromosome Cyanothece sp. PCC 7425.</title>
        <authorList>
            <consortium name="US DOE Joint Genome Institute"/>
            <person name="Lucas S."/>
            <person name="Copeland A."/>
            <person name="Lapidus A."/>
            <person name="Glavina del Rio T."/>
            <person name="Dalin E."/>
            <person name="Tice H."/>
            <person name="Bruce D."/>
            <person name="Goodwin L."/>
            <person name="Pitluck S."/>
            <person name="Sims D."/>
            <person name="Meineke L."/>
            <person name="Brettin T."/>
            <person name="Detter J.C."/>
            <person name="Han C."/>
            <person name="Larimer F."/>
            <person name="Land M."/>
            <person name="Hauser L."/>
            <person name="Kyrpides N."/>
            <person name="Ovchinnikova G."/>
            <person name="Liberton M."/>
            <person name="Stoeckel J."/>
            <person name="Banerjee A."/>
            <person name="Singh A."/>
            <person name="Page L."/>
            <person name="Sato H."/>
            <person name="Zhao L."/>
            <person name="Sherman L."/>
            <person name="Pakrasi H."/>
            <person name="Richardson P."/>
        </authorList>
    </citation>
    <scope>NUCLEOTIDE SEQUENCE</scope>
    <source>
        <strain evidence="3">PCC 7425</strain>
    </source>
</reference>
<evidence type="ECO:0000313" key="3">
    <source>
        <dbReference type="EMBL" id="ACL44586.1"/>
    </source>
</evidence>
<dbReference type="SUPFAM" id="SSF53335">
    <property type="entry name" value="S-adenosyl-L-methionine-dependent methyltransferases"/>
    <property type="match status" value="1"/>
</dbReference>
<proteinExistence type="predicted"/>
<dbReference type="EMBL" id="CP001344">
    <property type="protein sequence ID" value="ACL44586.1"/>
    <property type="molecule type" value="Genomic_DNA"/>
</dbReference>
<dbReference type="PANTHER" id="PTHR44068:SF11">
    <property type="entry name" value="GERANYL DIPHOSPHATE 2-C-METHYLTRANSFERASE"/>
    <property type="match status" value="1"/>
</dbReference>
<name>B8HVD4_CYAP4</name>
<dbReference type="PANTHER" id="PTHR44068">
    <property type="entry name" value="ZGC:194242"/>
    <property type="match status" value="1"/>
</dbReference>
<dbReference type="KEGG" id="cyn:Cyan7425_2225"/>
<keyword evidence="3" id="KW-0489">Methyltransferase</keyword>
<dbReference type="AlphaFoldDB" id="B8HVD4"/>
<dbReference type="OrthoDB" id="9772751at2"/>
<dbReference type="GO" id="GO:0008757">
    <property type="term" value="F:S-adenosylmethionine-dependent methyltransferase activity"/>
    <property type="evidence" value="ECO:0007669"/>
    <property type="project" value="InterPro"/>
</dbReference>
<dbReference type="HOGENOM" id="CLU_062440_1_0_3"/>
<dbReference type="GO" id="GO:0032259">
    <property type="term" value="P:methylation"/>
    <property type="evidence" value="ECO:0007669"/>
    <property type="project" value="UniProtKB-KW"/>
</dbReference>
<dbReference type="eggNOG" id="COG2226">
    <property type="taxonomic scope" value="Bacteria"/>
</dbReference>
<accession>B8HVD4</accession>
<dbReference type="InterPro" id="IPR013216">
    <property type="entry name" value="Methyltransf_11"/>
</dbReference>
<sequence>MDYIHGCDRSEQERLIAQAQFWQSRVLLRQNLLQPGERMLEIGCGVGAVLGILGQHYPGVSFAGIDLQAEQINYARQHLSGLGVECDLRVGDAAHLPWPDQSFDQVYAVWFLEHLDRPERVLEEAYRVLKPGGRIILTETDYATLLVWPSCGDFQALMQALQDLFIQAGGNPYIGRRLAPLLLKAGFTSTSSTPWGFHFFSQPDDRELQDFVAYLDEIFNPLLEQMQTRVQGDRAQLQRGLEHLTRLPSRPEGTASVTIYRATGVKPAAASDSKLQDWMDG</sequence>
<dbReference type="STRING" id="395961.Cyan7425_2225"/>
<evidence type="ECO:0000256" key="1">
    <source>
        <dbReference type="ARBA" id="ARBA00022679"/>
    </source>
</evidence>
<dbReference type="Gene3D" id="3.40.50.150">
    <property type="entry name" value="Vaccinia Virus protein VP39"/>
    <property type="match status" value="1"/>
</dbReference>
<evidence type="ECO:0000259" key="2">
    <source>
        <dbReference type="Pfam" id="PF08241"/>
    </source>
</evidence>
<organism evidence="3">
    <name type="scientific">Cyanothece sp. (strain PCC 7425 / ATCC 29141)</name>
    <dbReference type="NCBI Taxonomy" id="395961"/>
    <lineage>
        <taxon>Bacteria</taxon>
        <taxon>Bacillati</taxon>
        <taxon>Cyanobacteriota</taxon>
        <taxon>Cyanophyceae</taxon>
        <taxon>Gomontiellales</taxon>
        <taxon>Cyanothecaceae</taxon>
        <taxon>Cyanothece</taxon>
    </lineage>
</organism>
<gene>
    <name evidence="3" type="ordered locus">Cyan7425_2225</name>
</gene>